<organism evidence="1 2">
    <name type="scientific">Paenibacillus ferrarius</name>
    <dbReference type="NCBI Taxonomy" id="1469647"/>
    <lineage>
        <taxon>Bacteria</taxon>
        <taxon>Bacillati</taxon>
        <taxon>Bacillota</taxon>
        <taxon>Bacilli</taxon>
        <taxon>Bacillales</taxon>
        <taxon>Paenibacillaceae</taxon>
        <taxon>Paenibacillus</taxon>
    </lineage>
</organism>
<name>A0A1V4HEJ0_9BACL</name>
<protein>
    <submittedName>
        <fullName evidence="1">Uncharacterized protein</fullName>
    </submittedName>
</protein>
<keyword evidence="2" id="KW-1185">Reference proteome</keyword>
<reference evidence="2" key="1">
    <citation type="submission" date="2016-07" db="EMBL/GenBank/DDBJ databases">
        <authorList>
            <person name="Florea S."/>
            <person name="Webb J.S."/>
            <person name="Jaromczyk J."/>
            <person name="Schardl C.L."/>
        </authorList>
    </citation>
    <scope>NUCLEOTIDE SEQUENCE [LARGE SCALE GENOMIC DNA]</scope>
    <source>
        <strain evidence="2">CY1</strain>
    </source>
</reference>
<gene>
    <name evidence="1" type="ORF">BC351_33150</name>
</gene>
<dbReference type="EMBL" id="MBTG01000026">
    <property type="protein sequence ID" value="OPH52182.1"/>
    <property type="molecule type" value="Genomic_DNA"/>
</dbReference>
<comment type="caution">
    <text evidence="1">The sequence shown here is derived from an EMBL/GenBank/DDBJ whole genome shotgun (WGS) entry which is preliminary data.</text>
</comment>
<dbReference type="OrthoDB" id="8910972at2"/>
<dbReference type="RefSeq" id="WP_079416397.1">
    <property type="nucleotide sequence ID" value="NZ_MBTG01000026.1"/>
</dbReference>
<sequence length="1272" mass="143350">MIEVTGNDISELSDTDLRLLIGLLCEADLRANGLPTAGVTFGGHQNAKDGGIDVRVELTVIPHDDGYIPRLSTCFQVKKPDMPRAAIINEMRPNSELRPVIKDLVNVRGAYIIVSSQGSTADSALADRKDAMQEAVCGYPNAHDLKVDFYDRERIAGWVRCHPALVLWVRDKIGQPIEGWRAYGNWANCPGGLDEEYMLDGHIRLHNNADPHLDGLSAVDGINQLRTILQRPASSVRLVGLSGVGKTRLLQALFDERIGEKPLNHLQVFYCDISDNPSPTPRNFAERIIASRRPSFLVIDNCPPELHSRLTSICSASGSLVSLITVEYDVRDDQPEETKVFRLEPASSELIEKVIRTRFKHISEVDARTIAEVSGGNSRIAIALARTIQQGENLANLRDNQLFIRLFQQRNESNSNLLRAAEACSLVYSFDSQTVEGASSELSLLCSLVDMPVRELYEHVSELKRRELVQQRGIWRAVLPHAIANKLAQRALENIPLENIYNVFQRDGSERLLKSFSRRLSYLHECEAANKITHNWFSESGLLGDISNLNELGISLLNNIAPINPELTLTAIERVSSRDDAQHFFTRNNAHYTVFTRLLRSLAYDKNLFERSALLLCRFALSENPKENNNSIRALLKSLFYIYLSGTHATPVQRLNIISCLVDSNSDDRVSLGISLLGASLESWHFSSHHSFEFGTRPRDYGYSPRSREDIEEWFKLFIGYTVSLAISETPVASQAKILLAEKFRGLWTRAGMHDALEFAAEKLSSKGTWREGWVAVRTTKKFDKTRMDSNLFTRLNNLDVILKPLTLIERARLYALTRHGHIWVDENENGNAQIIDDYHQAEIITRSIGREVASQDGILNELLPDILSNEGTRLASFGQGLADGCANPEEMWQKFNKQLLLIEASKRNFLVVRGFLNAISSINSSISEAFLDEAVTNIILAPVYPWLQTSIEISIQGFQRLKRSLDLGITPIPQYANLAYGSVHQTISDSDLCELLGLISSKSEGVVVSIEILQMRIHGNSNENTLSDTIIAFAQELISKYPFNRETNIVDQKDYELGTLITVCFSTESAKENARVLCNRLVDAFTNYDIYTMDYNHVLEAIAKTQPLAFLDSFLGDSANDELNYMIRRVFSSEDTPNPLSYIEDDLIIAWGEINPGSRYPIAASAIEPFRKSENNKLLEWTPLALRFIANSSDPIVVLNEFKSTLRPMSWEGSRAEVMQNHLSLLSVLKEHEDSFVAEWANKEEKIFEAEIRREREWESKRESIQNESFE</sequence>
<dbReference type="STRING" id="1469647.BC351_33150"/>
<proteinExistence type="predicted"/>
<dbReference type="Proteomes" id="UP000190626">
    <property type="component" value="Unassembled WGS sequence"/>
</dbReference>
<dbReference type="SUPFAM" id="SSF52540">
    <property type="entry name" value="P-loop containing nucleoside triphosphate hydrolases"/>
    <property type="match status" value="1"/>
</dbReference>
<dbReference type="InterPro" id="IPR027417">
    <property type="entry name" value="P-loop_NTPase"/>
</dbReference>
<dbReference type="AlphaFoldDB" id="A0A1V4HEJ0"/>
<evidence type="ECO:0000313" key="1">
    <source>
        <dbReference type="EMBL" id="OPH52182.1"/>
    </source>
</evidence>
<evidence type="ECO:0000313" key="2">
    <source>
        <dbReference type="Proteomes" id="UP000190626"/>
    </source>
</evidence>
<accession>A0A1V4HEJ0</accession>